<dbReference type="PROSITE" id="PS50021">
    <property type="entry name" value="CH"/>
    <property type="match status" value="1"/>
</dbReference>
<protein>
    <submittedName>
        <fullName evidence="14">Uncharacterized protein</fullName>
    </submittedName>
</protein>
<dbReference type="PANTHER" id="PTHR10623">
    <property type="entry name" value="MICROTUBULE-ASSOCIATED PROTEIN RP/EB FAMILY MEMBER"/>
    <property type="match status" value="1"/>
</dbReference>
<dbReference type="Gene3D" id="1.10.418.10">
    <property type="entry name" value="Calponin-like domain"/>
    <property type="match status" value="1"/>
</dbReference>
<evidence type="ECO:0000256" key="9">
    <source>
        <dbReference type="PROSITE-ProRule" id="PRU00576"/>
    </source>
</evidence>
<keyword evidence="5 9" id="KW-0493">Microtubule</keyword>
<comment type="similarity">
    <text evidence="2">Belongs to the MAPRE family.</text>
</comment>
<organism evidence="13 14">
    <name type="scientific">Panagrolaimus davidi</name>
    <dbReference type="NCBI Taxonomy" id="227884"/>
    <lineage>
        <taxon>Eukaryota</taxon>
        <taxon>Metazoa</taxon>
        <taxon>Ecdysozoa</taxon>
        <taxon>Nematoda</taxon>
        <taxon>Chromadorea</taxon>
        <taxon>Rhabditida</taxon>
        <taxon>Tylenchina</taxon>
        <taxon>Panagrolaimomorpha</taxon>
        <taxon>Panagrolaimoidea</taxon>
        <taxon>Panagrolaimidae</taxon>
        <taxon>Panagrolaimus</taxon>
    </lineage>
</organism>
<evidence type="ECO:0000256" key="8">
    <source>
        <dbReference type="ARBA" id="ARBA00023306"/>
    </source>
</evidence>
<keyword evidence="13" id="KW-1185">Reference proteome</keyword>
<dbReference type="SUPFAM" id="SSF47576">
    <property type="entry name" value="Calponin-homology domain, CH-domain"/>
    <property type="match status" value="1"/>
</dbReference>
<feature type="compositionally biased region" description="Low complexity" evidence="10">
    <location>
        <begin position="147"/>
        <end position="159"/>
    </location>
</feature>
<evidence type="ECO:0000313" key="13">
    <source>
        <dbReference type="Proteomes" id="UP000887578"/>
    </source>
</evidence>
<accession>A0A914Q2P2</accession>
<evidence type="ECO:0000256" key="1">
    <source>
        <dbReference type="ARBA" id="ARBA00004245"/>
    </source>
</evidence>
<evidence type="ECO:0000259" key="12">
    <source>
        <dbReference type="PROSITE" id="PS51230"/>
    </source>
</evidence>
<dbReference type="GO" id="GO:0051301">
    <property type="term" value="P:cell division"/>
    <property type="evidence" value="ECO:0007669"/>
    <property type="project" value="UniProtKB-KW"/>
</dbReference>
<evidence type="ECO:0000256" key="2">
    <source>
        <dbReference type="ARBA" id="ARBA00010729"/>
    </source>
</evidence>
<dbReference type="InterPro" id="IPR036872">
    <property type="entry name" value="CH_dom_sf"/>
</dbReference>
<dbReference type="PROSITE" id="PS51230">
    <property type="entry name" value="EB1_C"/>
    <property type="match status" value="1"/>
</dbReference>
<name>A0A914Q2P2_9BILA</name>
<feature type="compositionally biased region" description="Low complexity" evidence="10">
    <location>
        <begin position="197"/>
        <end position="213"/>
    </location>
</feature>
<dbReference type="InterPro" id="IPR001715">
    <property type="entry name" value="CH_dom"/>
</dbReference>
<keyword evidence="8" id="KW-0131">Cell cycle</keyword>
<feature type="region of interest" description="Disordered" evidence="10">
    <location>
        <begin position="128"/>
        <end position="219"/>
    </location>
</feature>
<evidence type="ECO:0000313" key="14">
    <source>
        <dbReference type="WBParaSite" id="PDA_v2.g25452.t1"/>
    </source>
</evidence>
<keyword evidence="3" id="KW-0963">Cytoplasm</keyword>
<evidence type="ECO:0000256" key="10">
    <source>
        <dbReference type="SAM" id="MobiDB-lite"/>
    </source>
</evidence>
<dbReference type="InterPro" id="IPR027328">
    <property type="entry name" value="MAPRE"/>
</dbReference>
<dbReference type="Pfam" id="PF00307">
    <property type="entry name" value="CH"/>
    <property type="match status" value="1"/>
</dbReference>
<reference evidence="14" key="1">
    <citation type="submission" date="2022-11" db="UniProtKB">
        <authorList>
            <consortium name="WormBaseParasite"/>
        </authorList>
    </citation>
    <scope>IDENTIFICATION</scope>
</reference>
<comment type="subcellular location">
    <subcellularLocation>
        <location evidence="1">Cytoplasm</location>
        <location evidence="1">Cytoskeleton</location>
    </subcellularLocation>
</comment>
<dbReference type="InterPro" id="IPR036133">
    <property type="entry name" value="EB1_C_sf"/>
</dbReference>
<evidence type="ECO:0000256" key="6">
    <source>
        <dbReference type="ARBA" id="ARBA00022776"/>
    </source>
</evidence>
<evidence type="ECO:0000256" key="7">
    <source>
        <dbReference type="ARBA" id="ARBA00023212"/>
    </source>
</evidence>
<proteinExistence type="inferred from homology"/>
<dbReference type="Pfam" id="PF03271">
    <property type="entry name" value="EB1"/>
    <property type="match status" value="1"/>
</dbReference>
<evidence type="ECO:0000259" key="11">
    <source>
        <dbReference type="PROSITE" id="PS50021"/>
    </source>
</evidence>
<keyword evidence="4" id="KW-0132">Cell division</keyword>
<dbReference type="GO" id="GO:0008017">
    <property type="term" value="F:microtubule binding"/>
    <property type="evidence" value="ECO:0007669"/>
    <property type="project" value="InterPro"/>
</dbReference>
<keyword evidence="6" id="KW-0498">Mitosis</keyword>
<feature type="domain" description="EB1 C-terminal" evidence="12">
    <location>
        <begin position="221"/>
        <end position="291"/>
    </location>
</feature>
<dbReference type="CDD" id="cd00014">
    <property type="entry name" value="CH_SF"/>
    <property type="match status" value="1"/>
</dbReference>
<dbReference type="Gene3D" id="1.20.5.1430">
    <property type="match status" value="1"/>
</dbReference>
<dbReference type="AlphaFoldDB" id="A0A914Q2P2"/>
<dbReference type="WBParaSite" id="PDA_v2.g25452.t1">
    <property type="protein sequence ID" value="PDA_v2.g25452.t1"/>
    <property type="gene ID" value="PDA_v2.g25452"/>
</dbReference>
<dbReference type="GO" id="GO:0005874">
    <property type="term" value="C:microtubule"/>
    <property type="evidence" value="ECO:0007669"/>
    <property type="project" value="UniProtKB-KW"/>
</dbReference>
<feature type="domain" description="Calponin-homology (CH)" evidence="11">
    <location>
        <begin position="14"/>
        <end position="116"/>
    </location>
</feature>
<dbReference type="FunFam" id="1.20.5.1430:FF:000001">
    <property type="entry name" value="microtubule-associated protein RP/EB family member 1"/>
    <property type="match status" value="1"/>
</dbReference>
<evidence type="ECO:0000256" key="3">
    <source>
        <dbReference type="ARBA" id="ARBA00022490"/>
    </source>
</evidence>
<sequence length="307" mass="34399">MAVNVYATSSTTENLSRHEMLEWVNDCLQTQFSKIEQLHSGAAYCLYMDVLFPGVVPLKKVKWNSRNELDWLSNWKLVLTAFKDVQVDKQIPVDKLMKAKFQDNFEFLQWWKKFFDANYDGHEYNPLEMRNNEPLPADPKQAQSTPSSALKKASNSSLNRTLPHSRVSAPATRKPLAPSAHPAPITTSSTTAKPSPRSTIPSATSRISSIPSSGANNNNAQTVKLEKELEEARQQITDMDEAIIALEKERDFYFSKLRSIEVMCQDNDATGQLPIRKVLNVLYETEEGFAVPAEDETNGANGLDSSA</sequence>
<evidence type="ECO:0000256" key="5">
    <source>
        <dbReference type="ARBA" id="ARBA00022701"/>
    </source>
</evidence>
<dbReference type="InterPro" id="IPR004953">
    <property type="entry name" value="EB1_C"/>
</dbReference>
<dbReference type="FunFam" id="1.10.418.10:FF:000072">
    <property type="entry name" value="microtubule-associated protein RP/EB family member 2 isoform X2"/>
    <property type="match status" value="1"/>
</dbReference>
<dbReference type="Proteomes" id="UP000887578">
    <property type="component" value="Unplaced"/>
</dbReference>
<keyword evidence="7" id="KW-0206">Cytoskeleton</keyword>
<evidence type="ECO:0000256" key="4">
    <source>
        <dbReference type="ARBA" id="ARBA00022618"/>
    </source>
</evidence>
<dbReference type="SUPFAM" id="SSF140612">
    <property type="entry name" value="EB1 dimerisation domain-like"/>
    <property type="match status" value="1"/>
</dbReference>